<feature type="non-terminal residue" evidence="1">
    <location>
        <position position="1"/>
    </location>
</feature>
<dbReference type="Proteomes" id="UP000789508">
    <property type="component" value="Unassembled WGS sequence"/>
</dbReference>
<accession>A0A9N9D6H5</accession>
<dbReference type="EMBL" id="CAJVPS010006773">
    <property type="protein sequence ID" value="CAG8628610.1"/>
    <property type="molecule type" value="Genomic_DNA"/>
</dbReference>
<reference evidence="1" key="1">
    <citation type="submission" date="2021-06" db="EMBL/GenBank/DDBJ databases">
        <authorList>
            <person name="Kallberg Y."/>
            <person name="Tangrot J."/>
            <person name="Rosling A."/>
        </authorList>
    </citation>
    <scope>NUCLEOTIDE SEQUENCE</scope>
    <source>
        <strain evidence="1">FL130A</strain>
    </source>
</reference>
<organism evidence="1 2">
    <name type="scientific">Ambispora leptoticha</name>
    <dbReference type="NCBI Taxonomy" id="144679"/>
    <lineage>
        <taxon>Eukaryota</taxon>
        <taxon>Fungi</taxon>
        <taxon>Fungi incertae sedis</taxon>
        <taxon>Mucoromycota</taxon>
        <taxon>Glomeromycotina</taxon>
        <taxon>Glomeromycetes</taxon>
        <taxon>Archaeosporales</taxon>
        <taxon>Ambisporaceae</taxon>
        <taxon>Ambispora</taxon>
    </lineage>
</organism>
<sequence length="79" mass="8912">EEEEANVNLNYDSENKTYQNNWNNKISESLSQIVSIDKDLLNDVADNAGKDSSHNTCGMVGNMSGNLYQSFSDEKEIEY</sequence>
<proteinExistence type="predicted"/>
<gene>
    <name evidence="1" type="ORF">ALEPTO_LOCUS9264</name>
</gene>
<evidence type="ECO:0000313" key="2">
    <source>
        <dbReference type="Proteomes" id="UP000789508"/>
    </source>
</evidence>
<evidence type="ECO:0000313" key="1">
    <source>
        <dbReference type="EMBL" id="CAG8628610.1"/>
    </source>
</evidence>
<keyword evidence="2" id="KW-1185">Reference proteome</keyword>
<name>A0A9N9D6H5_9GLOM</name>
<dbReference type="AlphaFoldDB" id="A0A9N9D6H5"/>
<comment type="caution">
    <text evidence="1">The sequence shown here is derived from an EMBL/GenBank/DDBJ whole genome shotgun (WGS) entry which is preliminary data.</text>
</comment>
<protein>
    <submittedName>
        <fullName evidence="1">7014_t:CDS:1</fullName>
    </submittedName>
</protein>